<evidence type="ECO:0000256" key="4">
    <source>
        <dbReference type="SAM" id="SignalP"/>
    </source>
</evidence>
<dbReference type="CDD" id="cd00111">
    <property type="entry name" value="Trefoil"/>
    <property type="match status" value="1"/>
</dbReference>
<dbReference type="SUPFAM" id="SSF51011">
    <property type="entry name" value="Glycosyl hydrolase domain"/>
    <property type="match status" value="1"/>
</dbReference>
<dbReference type="InterPro" id="IPR044913">
    <property type="entry name" value="P_trefoil_dom_sf"/>
</dbReference>
<comment type="caution">
    <text evidence="2">Lacks conserved residue(s) required for the propagation of feature annotation.</text>
</comment>
<dbReference type="Gene3D" id="3.20.20.80">
    <property type="entry name" value="Glycosidases"/>
    <property type="match status" value="2"/>
</dbReference>
<evidence type="ECO:0000256" key="2">
    <source>
        <dbReference type="PROSITE-ProRule" id="PRU00779"/>
    </source>
</evidence>
<dbReference type="InterPro" id="IPR000519">
    <property type="entry name" value="P_trefoil_dom"/>
</dbReference>
<name>A0A914DR77_9BILA</name>
<dbReference type="Pfam" id="PF01055">
    <property type="entry name" value="Glyco_hydro_31_2nd"/>
    <property type="match status" value="1"/>
</dbReference>
<dbReference type="WBParaSite" id="ACRNAN_scaffold332.g30750.t1">
    <property type="protein sequence ID" value="ACRNAN_scaffold332.g30750.t1"/>
    <property type="gene ID" value="ACRNAN_scaffold332.g30750"/>
</dbReference>
<dbReference type="Gene3D" id="4.10.110.10">
    <property type="entry name" value="Spasmolytic Protein, domain 1"/>
    <property type="match status" value="1"/>
</dbReference>
<evidence type="ECO:0000313" key="7">
    <source>
        <dbReference type="WBParaSite" id="ACRNAN_scaffold332.g30750.t1"/>
    </source>
</evidence>
<evidence type="ECO:0000313" key="6">
    <source>
        <dbReference type="Proteomes" id="UP000887540"/>
    </source>
</evidence>
<keyword evidence="3" id="KW-0326">Glycosidase</keyword>
<dbReference type="Proteomes" id="UP000887540">
    <property type="component" value="Unplaced"/>
</dbReference>
<comment type="similarity">
    <text evidence="3">Belongs to the glycosyl hydrolase 31 family.</text>
</comment>
<feature type="chain" id="PRO_5038068903" evidence="4">
    <location>
        <begin position="18"/>
        <end position="603"/>
    </location>
</feature>
<protein>
    <submittedName>
        <fullName evidence="7">P-type domain-containing protein</fullName>
    </submittedName>
</protein>
<dbReference type="SMART" id="SM00018">
    <property type="entry name" value="PD"/>
    <property type="match status" value="1"/>
</dbReference>
<dbReference type="GO" id="GO:0016020">
    <property type="term" value="C:membrane"/>
    <property type="evidence" value="ECO:0007669"/>
    <property type="project" value="UniProtKB-SubCell"/>
</dbReference>
<dbReference type="PANTHER" id="PTHR22762:SF133">
    <property type="entry name" value="P-TYPE DOMAIN-CONTAINING PROTEIN"/>
    <property type="match status" value="1"/>
</dbReference>
<dbReference type="InterPro" id="IPR000322">
    <property type="entry name" value="Glyco_hydro_31_TIM"/>
</dbReference>
<dbReference type="SUPFAM" id="SSF57492">
    <property type="entry name" value="Trefoil"/>
    <property type="match status" value="1"/>
</dbReference>
<evidence type="ECO:0000256" key="3">
    <source>
        <dbReference type="RuleBase" id="RU361185"/>
    </source>
</evidence>
<feature type="signal peptide" evidence="4">
    <location>
        <begin position="1"/>
        <end position="17"/>
    </location>
</feature>
<evidence type="ECO:0000256" key="1">
    <source>
        <dbReference type="ARBA" id="ARBA00023157"/>
    </source>
</evidence>
<reference evidence="7" key="1">
    <citation type="submission" date="2022-11" db="UniProtKB">
        <authorList>
            <consortium name="WormBaseParasite"/>
        </authorList>
    </citation>
    <scope>IDENTIFICATION</scope>
</reference>
<dbReference type="PANTHER" id="PTHR22762">
    <property type="entry name" value="ALPHA-GLUCOSIDASE"/>
    <property type="match status" value="1"/>
</dbReference>
<keyword evidence="1" id="KW-1015">Disulfide bond</keyword>
<accession>A0A914DR77</accession>
<dbReference type="AlphaFoldDB" id="A0A914DR77"/>
<feature type="domain" description="P-type" evidence="5">
    <location>
        <begin position="17"/>
        <end position="65"/>
    </location>
</feature>
<keyword evidence="4" id="KW-0732">Signal</keyword>
<sequence>MWVYFILYANIWLFGFAQTTIDSKKRITCSPSISTTEELCVYRGCIWDSTPDSAGIDKPNCYFPQNTGYIAEDPINNNPLTLKKSSTGPKNPFGQDFDELIFQTKQIGSGIHISITPKGTTRYIPPIPVNPSPNLASSDQFSVVKTNDSIFSFAIQRQSSGTKIWDTSLGGLLFADKFLQIANFWDPTGLTIKWWISEFARFRNTTISMDGLWMDMDEPTNFGTTTHGTYKQYGQKWPTNEPLSCPISGPDSGYDAPPYYTYSSYHNGGFLASVTLCMCGVTVRSNQTFYDTKNLYGLSVMVATAQVQKQAIGQLFLLPEYMEVIGLETTMQIGMISNIPLSLYKNSTYLESHSSEQILLFNAALNGGTVFRPVFFEFPNDPLTYGLSFQFMWGPALIVIPVIGPNATSVAGYLPTNSTWYSMYDYFYGNQIAGGQNNFTAPSTYLIPTFVRGGYILPRQKPSVTTTLSRLNEMQLLITLDTNGLAKGELYWDDGDSVIDDINTYSYYHFVYNFVVQKQNAVLNITLAKQTATFDLTTLDNLEIFGYPYTPNLNSAKLNGNPVSINTATSSYSPFTKILNITTTNFINLNINRPSWILTWDNQ</sequence>
<dbReference type="GO" id="GO:0005975">
    <property type="term" value="P:carbohydrate metabolic process"/>
    <property type="evidence" value="ECO:0007669"/>
    <property type="project" value="InterPro"/>
</dbReference>
<proteinExistence type="inferred from homology"/>
<dbReference type="GO" id="GO:0004558">
    <property type="term" value="F:alpha-1,4-glucosidase activity"/>
    <property type="evidence" value="ECO:0007669"/>
    <property type="project" value="TreeGrafter"/>
</dbReference>
<dbReference type="Pfam" id="PF21365">
    <property type="entry name" value="Glyco_hydro_31_3rd"/>
    <property type="match status" value="1"/>
</dbReference>
<evidence type="ECO:0000259" key="5">
    <source>
        <dbReference type="PROSITE" id="PS51448"/>
    </source>
</evidence>
<dbReference type="InterPro" id="IPR048395">
    <property type="entry name" value="Glyco_hydro_31_C"/>
</dbReference>
<dbReference type="InterPro" id="IPR013780">
    <property type="entry name" value="Glyco_hydro_b"/>
</dbReference>
<keyword evidence="3" id="KW-0378">Hydrolase</keyword>
<keyword evidence="6" id="KW-1185">Reference proteome</keyword>
<dbReference type="Gene3D" id="2.60.40.1180">
    <property type="entry name" value="Golgi alpha-mannosidase II"/>
    <property type="match status" value="2"/>
</dbReference>
<organism evidence="6 7">
    <name type="scientific">Acrobeloides nanus</name>
    <dbReference type="NCBI Taxonomy" id="290746"/>
    <lineage>
        <taxon>Eukaryota</taxon>
        <taxon>Metazoa</taxon>
        <taxon>Ecdysozoa</taxon>
        <taxon>Nematoda</taxon>
        <taxon>Chromadorea</taxon>
        <taxon>Rhabditida</taxon>
        <taxon>Tylenchina</taxon>
        <taxon>Cephalobomorpha</taxon>
        <taxon>Cephaloboidea</taxon>
        <taxon>Cephalobidae</taxon>
        <taxon>Acrobeloides</taxon>
    </lineage>
</organism>
<dbReference type="Pfam" id="PF00088">
    <property type="entry name" value="Trefoil"/>
    <property type="match status" value="1"/>
</dbReference>
<dbReference type="PROSITE" id="PS51448">
    <property type="entry name" value="P_TREFOIL_2"/>
    <property type="match status" value="1"/>
</dbReference>